<sequence length="87" mass="9560">MNQHQHLGFKGCSTVLGTKSKLCEGHSAVLFSEDRILKVKRNSSPDDCTWVGILSNETPENSCVFLPMKLEAVNSPLKDSLLKISSL</sequence>
<gene>
    <name evidence="1" type="ORF">F0562_022151</name>
</gene>
<reference evidence="1 2" key="1">
    <citation type="submission" date="2019-09" db="EMBL/GenBank/DDBJ databases">
        <title>A chromosome-level genome assembly of the Chinese tupelo Nyssa sinensis.</title>
        <authorList>
            <person name="Yang X."/>
            <person name="Kang M."/>
            <person name="Yang Y."/>
            <person name="Xiong H."/>
            <person name="Wang M."/>
            <person name="Zhang Z."/>
            <person name="Wang Z."/>
            <person name="Wu H."/>
            <person name="Ma T."/>
            <person name="Liu J."/>
            <person name="Xi Z."/>
        </authorList>
    </citation>
    <scope>NUCLEOTIDE SEQUENCE [LARGE SCALE GENOMIC DNA]</scope>
    <source>
        <strain evidence="1">J267</strain>
        <tissue evidence="1">Leaf</tissue>
    </source>
</reference>
<evidence type="ECO:0000313" key="2">
    <source>
        <dbReference type="Proteomes" id="UP000325577"/>
    </source>
</evidence>
<organism evidence="1 2">
    <name type="scientific">Nyssa sinensis</name>
    <dbReference type="NCBI Taxonomy" id="561372"/>
    <lineage>
        <taxon>Eukaryota</taxon>
        <taxon>Viridiplantae</taxon>
        <taxon>Streptophyta</taxon>
        <taxon>Embryophyta</taxon>
        <taxon>Tracheophyta</taxon>
        <taxon>Spermatophyta</taxon>
        <taxon>Magnoliopsida</taxon>
        <taxon>eudicotyledons</taxon>
        <taxon>Gunneridae</taxon>
        <taxon>Pentapetalae</taxon>
        <taxon>asterids</taxon>
        <taxon>Cornales</taxon>
        <taxon>Nyssaceae</taxon>
        <taxon>Nyssa</taxon>
    </lineage>
</organism>
<dbReference type="Proteomes" id="UP000325577">
    <property type="component" value="Linkage Group LG11"/>
</dbReference>
<dbReference type="EMBL" id="CM018034">
    <property type="protein sequence ID" value="KAA8544213.1"/>
    <property type="molecule type" value="Genomic_DNA"/>
</dbReference>
<protein>
    <submittedName>
        <fullName evidence="1">Uncharacterized protein</fullName>
    </submittedName>
</protein>
<proteinExistence type="predicted"/>
<keyword evidence="2" id="KW-1185">Reference proteome</keyword>
<name>A0A5J5BM57_9ASTE</name>
<evidence type="ECO:0000313" key="1">
    <source>
        <dbReference type="EMBL" id="KAA8544213.1"/>
    </source>
</evidence>
<accession>A0A5J5BM57</accession>
<dbReference type="AlphaFoldDB" id="A0A5J5BM57"/>